<accession>A0A523USF1</accession>
<evidence type="ECO:0000313" key="2">
    <source>
        <dbReference type="Proteomes" id="UP000315525"/>
    </source>
</evidence>
<name>A0A523USF1_UNCT6</name>
<sequence>MREADIWHALRYPYLSEYEIMDYAKRTRDEKTRKDMVHLIKRRLYEDIWRRMQRCGETSPPFIRWKESSFLKDDRRTEIRETADVRYGHLEVKDDRFIMHINKRLGSLQKRTLIGHELGHTFLFDVESTPIKPYFDRDRSLDLMRVLHNNSYAYRKEEAFMYEIGQQILVPSEPLGELVPTSPSLGAFMQACGAFLTTKELMARRLFHSVYNWEDKTSYWKDCILIMYETSYMTSNDYAPPERDKVFKGSSLKGINVRKELWPSLPPILRLAYKRPNQIVNSWEYTDSFRLELLEARGMQFDVEALHVPRRERRIYLVLCARESDTPKKPASLFLFKKQSPP</sequence>
<organism evidence="1 2">
    <name type="scientific">candidate division TA06 bacterium</name>
    <dbReference type="NCBI Taxonomy" id="2250710"/>
    <lineage>
        <taxon>Bacteria</taxon>
        <taxon>Bacteria division TA06</taxon>
    </lineage>
</organism>
<evidence type="ECO:0000313" key="1">
    <source>
        <dbReference type="EMBL" id="TET45201.1"/>
    </source>
</evidence>
<gene>
    <name evidence="1" type="ORF">E3J62_08115</name>
</gene>
<dbReference type="AlphaFoldDB" id="A0A523USF1"/>
<dbReference type="EMBL" id="SOJN01000092">
    <property type="protein sequence ID" value="TET45201.1"/>
    <property type="molecule type" value="Genomic_DNA"/>
</dbReference>
<comment type="caution">
    <text evidence="1">The sequence shown here is derived from an EMBL/GenBank/DDBJ whole genome shotgun (WGS) entry which is preliminary data.</text>
</comment>
<protein>
    <recommendedName>
        <fullName evidence="3">ImmA/IrrE family metallo-endopeptidase</fullName>
    </recommendedName>
</protein>
<proteinExistence type="predicted"/>
<reference evidence="1 2" key="1">
    <citation type="submission" date="2019-03" db="EMBL/GenBank/DDBJ databases">
        <title>Metabolic potential of uncultured bacteria and archaea associated with petroleum seepage in deep-sea sediments.</title>
        <authorList>
            <person name="Dong X."/>
            <person name="Hubert C."/>
        </authorList>
    </citation>
    <scope>NUCLEOTIDE SEQUENCE [LARGE SCALE GENOMIC DNA]</scope>
    <source>
        <strain evidence="1">E44_bin18</strain>
    </source>
</reference>
<evidence type="ECO:0008006" key="3">
    <source>
        <dbReference type="Google" id="ProtNLM"/>
    </source>
</evidence>
<dbReference type="Proteomes" id="UP000315525">
    <property type="component" value="Unassembled WGS sequence"/>
</dbReference>